<evidence type="ECO:0000313" key="4">
    <source>
        <dbReference type="Proteomes" id="UP000706124"/>
    </source>
</evidence>
<sequence>MSRQNSGWVLGASLAHVQASPTAASLKDIVLSEAACCDNSTSIDAYSGDSLSAEKNGHDALEEKLGRLATKPGVRAGIVLDRASGAIIKTSGELSALRTAKARDAATAASFSNEAPMAEASESQGVEDFAAMIWNYVNASAHLVQDVDKEDALRLLRLRTKRQEIVIVPDAKYILTVIHDTPSA</sequence>
<comment type="caution">
    <text evidence="3">The sequence shown here is derived from an EMBL/GenBank/DDBJ whole genome shotgun (WGS) entry which is preliminary data.</text>
</comment>
<feature type="domain" description="Roadblock/LAMTOR2" evidence="2">
    <location>
        <begin position="61"/>
        <end position="179"/>
    </location>
</feature>
<dbReference type="PANTHER" id="PTHR10779">
    <property type="entry name" value="DYNEIN LIGHT CHAIN ROADBLOCK"/>
    <property type="match status" value="1"/>
</dbReference>
<name>A0A9P7SFB1_9HYPO</name>
<protein>
    <recommendedName>
        <fullName evidence="2">Roadblock/LAMTOR2 domain-containing protein</fullName>
    </recommendedName>
</protein>
<dbReference type="InterPro" id="IPR004942">
    <property type="entry name" value="Roadblock/LAMTOR2_dom"/>
</dbReference>
<evidence type="ECO:0000259" key="2">
    <source>
        <dbReference type="SMART" id="SM00960"/>
    </source>
</evidence>
<organism evidence="3 4">
    <name type="scientific">Claviceps pazoutovae</name>
    <dbReference type="NCBI Taxonomy" id="1649127"/>
    <lineage>
        <taxon>Eukaryota</taxon>
        <taxon>Fungi</taxon>
        <taxon>Dikarya</taxon>
        <taxon>Ascomycota</taxon>
        <taxon>Pezizomycotina</taxon>
        <taxon>Sordariomycetes</taxon>
        <taxon>Hypocreomycetidae</taxon>
        <taxon>Hypocreales</taxon>
        <taxon>Clavicipitaceae</taxon>
        <taxon>Claviceps</taxon>
    </lineage>
</organism>
<dbReference type="Gene3D" id="3.30.450.30">
    <property type="entry name" value="Dynein light chain 2a, cytoplasmic"/>
    <property type="match status" value="1"/>
</dbReference>
<keyword evidence="4" id="KW-1185">Reference proteome</keyword>
<dbReference type="OrthoDB" id="9985637at2759"/>
<accession>A0A9P7SFB1</accession>
<evidence type="ECO:0000256" key="1">
    <source>
        <dbReference type="ARBA" id="ARBA00007191"/>
    </source>
</evidence>
<dbReference type="SUPFAM" id="SSF103196">
    <property type="entry name" value="Roadblock/LC7 domain"/>
    <property type="match status" value="1"/>
</dbReference>
<dbReference type="AlphaFoldDB" id="A0A9P7SFB1"/>
<dbReference type="SMART" id="SM00960">
    <property type="entry name" value="Robl_LC7"/>
    <property type="match status" value="1"/>
</dbReference>
<reference evidence="3 4" key="1">
    <citation type="journal article" date="2020" name="bioRxiv">
        <title>Whole genome comparisons of ergot fungi reveals the divergence and evolution of species within the genus Claviceps are the result of varying mechanisms driving genome evolution and host range expansion.</title>
        <authorList>
            <person name="Wyka S.A."/>
            <person name="Mondo S.J."/>
            <person name="Liu M."/>
            <person name="Dettman J."/>
            <person name="Nalam V."/>
            <person name="Broders K.D."/>
        </authorList>
    </citation>
    <scope>NUCLEOTIDE SEQUENCE [LARGE SCALE GENOMIC DNA]</scope>
    <source>
        <strain evidence="3 4">CCC 1485</strain>
    </source>
</reference>
<comment type="similarity">
    <text evidence="1">Belongs to the GAMAD family.</text>
</comment>
<proteinExistence type="inferred from homology"/>
<dbReference type="Proteomes" id="UP000706124">
    <property type="component" value="Unassembled WGS sequence"/>
</dbReference>
<evidence type="ECO:0000313" key="3">
    <source>
        <dbReference type="EMBL" id="KAG5935303.1"/>
    </source>
</evidence>
<gene>
    <name evidence="3" type="ORF">E4U60_003251</name>
</gene>
<dbReference type="EMBL" id="SRPO01000262">
    <property type="protein sequence ID" value="KAG5935303.1"/>
    <property type="molecule type" value="Genomic_DNA"/>
</dbReference>